<gene>
    <name evidence="7" type="ORF">WICMUC_002317</name>
</gene>
<dbReference type="InterPro" id="IPR027417">
    <property type="entry name" value="P-loop_NTPase"/>
</dbReference>
<evidence type="ECO:0000313" key="7">
    <source>
        <dbReference type="EMBL" id="KAH3676021.1"/>
    </source>
</evidence>
<dbReference type="Gene3D" id="3.30.420.110">
    <property type="entry name" value="MutS, connector domain"/>
    <property type="match status" value="1"/>
</dbReference>
<dbReference type="GO" id="GO:0140664">
    <property type="term" value="F:ATP-dependent DNA damage sensor activity"/>
    <property type="evidence" value="ECO:0007669"/>
    <property type="project" value="InterPro"/>
</dbReference>
<keyword evidence="8" id="KW-1185">Reference proteome</keyword>
<sequence length="797" mass="90917">MIRSTTNEGSSVTLNRSTTSRSAPLTAVIRLPEKISCTIFELGRAEAVVGMCFINFTTGEIILSDVLDSQTYVRTIHKLQIYEPSEIVVPQNLLEAGTKLTTIVRANVSQEVKILGMEKRKFNREDGISFIDRYSFPKDIIYMKNVLHDRSNALCALSGAIHHAARSYSSSTQIILNKYRMKFESTESSMFIDSNAVKSLQLVHNSADKKGISLFKYMNNTITKMGERTLRNNILQPLSDKESIEERLQAVKELKEDQTMLEFIRSELRDVQDLDKLFAVLLVNKSQHLNQLSKNEELKINHVISIKQTIKKTLCIGQQLEECNSPLLKEIVEIFTNPAVEQVRELIDDYINEDCTWAMNAQDLRNQRCYAVKSGKNGLLDVSREMYKVVIDEILEIIKRLSEERNIEAEQCYNVRRGFYIRVSNYKMIEELPEELINRIEKKKYLECTTLNVMKCNARLEDTVNEILTISSQLVEVLIEQISEFLPILFMIAEAFSLLDLVQCFSYNAIENKYYTCPEFSTEILNMKSTRHPVLDQMITPFISNDICSISELSRFQIITGTNMSGKSVYLRQVALLAIMAQIGSFIPASSGICKIYDSLWANICVDIYMIGKSTSTFETEMKEMVCVLEGSTESSLVIIDELGRGSSTHDGYAISLAICEQLVEKRATCFITTHFHKLSRLLSEKSGVIEHHMGTTFDNDNGKLKMTFNLQNGISNSKSYGIKIAAQLYSTDLIERSQEISTALSNISYDRNKYIDPEQEQREKKYQKLVEVLEYVSKNSELSQEILIEIQNEAFQ</sequence>
<dbReference type="InterPro" id="IPR007860">
    <property type="entry name" value="DNA_mmatch_repair_MutS_con_dom"/>
</dbReference>
<evidence type="ECO:0000256" key="4">
    <source>
        <dbReference type="ARBA" id="ARBA00023125"/>
    </source>
</evidence>
<dbReference type="GO" id="GO:0006298">
    <property type="term" value="P:mismatch repair"/>
    <property type="evidence" value="ECO:0007669"/>
    <property type="project" value="InterPro"/>
</dbReference>
<keyword evidence="4" id="KW-0238">DNA-binding</keyword>
<dbReference type="InterPro" id="IPR045076">
    <property type="entry name" value="MutS"/>
</dbReference>
<dbReference type="SMART" id="SM00533">
    <property type="entry name" value="MUTSd"/>
    <property type="match status" value="1"/>
</dbReference>
<dbReference type="InterPro" id="IPR007861">
    <property type="entry name" value="DNA_mismatch_repair_MutS_clamp"/>
</dbReference>
<dbReference type="PIRSF" id="PIRSF005813">
    <property type="entry name" value="MSH2"/>
    <property type="match status" value="1"/>
</dbReference>
<protein>
    <recommendedName>
        <fullName evidence="6">DNA mismatch repair proteins mutS family domain-containing protein</fullName>
    </recommendedName>
</protein>
<dbReference type="Gene3D" id="3.40.50.300">
    <property type="entry name" value="P-loop containing nucleotide triphosphate hydrolases"/>
    <property type="match status" value="1"/>
</dbReference>
<dbReference type="GO" id="GO:0005634">
    <property type="term" value="C:nucleus"/>
    <property type="evidence" value="ECO:0007669"/>
    <property type="project" value="TreeGrafter"/>
</dbReference>
<dbReference type="GO" id="GO:0007131">
    <property type="term" value="P:reciprocal meiotic recombination"/>
    <property type="evidence" value="ECO:0007669"/>
    <property type="project" value="TreeGrafter"/>
</dbReference>
<keyword evidence="3" id="KW-0067">ATP-binding</keyword>
<dbReference type="InterPro" id="IPR011184">
    <property type="entry name" value="DNA_mismatch_repair_Msh2"/>
</dbReference>
<dbReference type="SUPFAM" id="SSF48334">
    <property type="entry name" value="DNA repair protein MutS, domain III"/>
    <property type="match status" value="1"/>
</dbReference>
<dbReference type="InterPro" id="IPR036187">
    <property type="entry name" value="DNA_mismatch_repair_MutS_sf"/>
</dbReference>
<dbReference type="Gene3D" id="1.10.1420.10">
    <property type="match status" value="2"/>
</dbReference>
<dbReference type="EMBL" id="JAEUBF010000681">
    <property type="protein sequence ID" value="KAH3676021.1"/>
    <property type="molecule type" value="Genomic_DNA"/>
</dbReference>
<keyword evidence="5" id="KW-0469">Meiosis</keyword>
<dbReference type="OrthoDB" id="276261at2759"/>
<name>A0A9P8TEL3_9ASCO</name>
<evidence type="ECO:0000256" key="3">
    <source>
        <dbReference type="ARBA" id="ARBA00022840"/>
    </source>
</evidence>
<proteinExistence type="inferred from homology"/>
<dbReference type="Pfam" id="PF05192">
    <property type="entry name" value="MutS_III"/>
    <property type="match status" value="1"/>
</dbReference>
<evidence type="ECO:0000256" key="5">
    <source>
        <dbReference type="ARBA" id="ARBA00023254"/>
    </source>
</evidence>
<dbReference type="InterPro" id="IPR007696">
    <property type="entry name" value="DNA_mismatch_repair_MutS_core"/>
</dbReference>
<dbReference type="SUPFAM" id="SSF52540">
    <property type="entry name" value="P-loop containing nucleoside triphosphate hydrolases"/>
    <property type="match status" value="1"/>
</dbReference>
<dbReference type="SUPFAM" id="SSF53150">
    <property type="entry name" value="DNA repair protein MutS, domain II"/>
    <property type="match status" value="1"/>
</dbReference>
<evidence type="ECO:0000313" key="8">
    <source>
        <dbReference type="Proteomes" id="UP000769528"/>
    </source>
</evidence>
<comment type="caution">
    <text evidence="7">The sequence shown here is derived from an EMBL/GenBank/DDBJ whole genome shotgun (WGS) entry which is preliminary data.</text>
</comment>
<reference evidence="7" key="1">
    <citation type="journal article" date="2021" name="Open Biol.">
        <title>Shared evolutionary footprints suggest mitochondrial oxidative damage underlies multiple complex I losses in fungi.</title>
        <authorList>
            <person name="Schikora-Tamarit M.A."/>
            <person name="Marcet-Houben M."/>
            <person name="Nosek J."/>
            <person name="Gabaldon T."/>
        </authorList>
    </citation>
    <scope>NUCLEOTIDE SEQUENCE</scope>
    <source>
        <strain evidence="7">CBS6341</strain>
    </source>
</reference>
<dbReference type="SMART" id="SM00534">
    <property type="entry name" value="MUTSac"/>
    <property type="match status" value="1"/>
</dbReference>
<evidence type="ECO:0000256" key="1">
    <source>
        <dbReference type="ARBA" id="ARBA00006271"/>
    </source>
</evidence>
<dbReference type="PANTHER" id="PTHR11361">
    <property type="entry name" value="DNA MISMATCH REPAIR PROTEIN MUTS FAMILY MEMBER"/>
    <property type="match status" value="1"/>
</dbReference>
<dbReference type="Pfam" id="PF05190">
    <property type="entry name" value="MutS_IV"/>
    <property type="match status" value="1"/>
</dbReference>
<feature type="domain" description="DNA mismatch repair proteins mutS family" evidence="6">
    <location>
        <begin position="636"/>
        <end position="652"/>
    </location>
</feature>
<evidence type="ECO:0000256" key="2">
    <source>
        <dbReference type="ARBA" id="ARBA00022741"/>
    </source>
</evidence>
<dbReference type="Pfam" id="PF05188">
    <property type="entry name" value="MutS_II"/>
    <property type="match status" value="1"/>
</dbReference>
<dbReference type="Pfam" id="PF00488">
    <property type="entry name" value="MutS_V"/>
    <property type="match status" value="1"/>
</dbReference>
<organism evidence="7 8">
    <name type="scientific">Wickerhamomyces mucosus</name>
    <dbReference type="NCBI Taxonomy" id="1378264"/>
    <lineage>
        <taxon>Eukaryota</taxon>
        <taxon>Fungi</taxon>
        <taxon>Dikarya</taxon>
        <taxon>Ascomycota</taxon>
        <taxon>Saccharomycotina</taxon>
        <taxon>Saccharomycetes</taxon>
        <taxon>Phaffomycetales</taxon>
        <taxon>Wickerhamomycetaceae</taxon>
        <taxon>Wickerhamomyces</taxon>
    </lineage>
</organism>
<evidence type="ECO:0000259" key="6">
    <source>
        <dbReference type="PROSITE" id="PS00486"/>
    </source>
</evidence>
<dbReference type="PROSITE" id="PS00486">
    <property type="entry name" value="DNA_MISMATCH_REPAIR_2"/>
    <property type="match status" value="1"/>
</dbReference>
<reference evidence="7" key="2">
    <citation type="submission" date="2021-01" db="EMBL/GenBank/DDBJ databases">
        <authorList>
            <person name="Schikora-Tamarit M.A."/>
        </authorList>
    </citation>
    <scope>NUCLEOTIDE SEQUENCE</scope>
    <source>
        <strain evidence="7">CBS6341</strain>
    </source>
</reference>
<dbReference type="GO" id="GO:0030983">
    <property type="term" value="F:mismatched DNA binding"/>
    <property type="evidence" value="ECO:0007669"/>
    <property type="project" value="InterPro"/>
</dbReference>
<dbReference type="PANTHER" id="PTHR11361:SF21">
    <property type="entry name" value="MUTS PROTEIN HOMOLOG 4"/>
    <property type="match status" value="1"/>
</dbReference>
<dbReference type="Proteomes" id="UP000769528">
    <property type="component" value="Unassembled WGS sequence"/>
</dbReference>
<accession>A0A9P8TEL3</accession>
<dbReference type="GO" id="GO:0005524">
    <property type="term" value="F:ATP binding"/>
    <property type="evidence" value="ECO:0007669"/>
    <property type="project" value="UniProtKB-KW"/>
</dbReference>
<keyword evidence="2" id="KW-0547">Nucleotide-binding</keyword>
<comment type="similarity">
    <text evidence="1">Belongs to the DNA mismatch repair MutS family.</text>
</comment>
<dbReference type="AlphaFoldDB" id="A0A9P8TEL3"/>
<dbReference type="InterPro" id="IPR000432">
    <property type="entry name" value="DNA_mismatch_repair_MutS_C"/>
</dbReference>
<dbReference type="InterPro" id="IPR036678">
    <property type="entry name" value="MutS_con_dom_sf"/>
</dbReference>